<keyword evidence="2" id="KW-1185">Reference proteome</keyword>
<dbReference type="Proteomes" id="UP000694563">
    <property type="component" value="Chromosome 3"/>
</dbReference>
<proteinExistence type="predicted"/>
<dbReference type="AlphaFoldDB" id="A0A8C3U4S5"/>
<dbReference type="Ensembl" id="ENSCUST00005008263.1">
    <property type="protein sequence ID" value="ENSCUSP00005007924.1"/>
    <property type="gene ID" value="ENSCUSG00005004925.1"/>
</dbReference>
<reference evidence="1" key="1">
    <citation type="submission" date="2020-10" db="EMBL/GenBank/DDBJ databases">
        <title>Catharus ustulatus (Swainson's thrush) genome, bCatUst1, primary haplotype v2.</title>
        <authorList>
            <person name="Delmore K."/>
            <person name="Vafadar M."/>
            <person name="Formenti G."/>
            <person name="Chow W."/>
            <person name="Pelan S."/>
            <person name="Howe K."/>
            <person name="Rhie A."/>
            <person name="Mountcastle J."/>
            <person name="Haase B."/>
            <person name="Fedrigo O."/>
            <person name="Jarvis E.D."/>
        </authorList>
    </citation>
    <scope>NUCLEOTIDE SEQUENCE [LARGE SCALE GENOMIC DNA]</scope>
</reference>
<accession>A0A8C3U4S5</accession>
<organism evidence="1 2">
    <name type="scientific">Catharus ustulatus</name>
    <name type="common">Russet-backed thrush</name>
    <name type="synonym">Hylocichla ustulatus</name>
    <dbReference type="NCBI Taxonomy" id="91951"/>
    <lineage>
        <taxon>Eukaryota</taxon>
        <taxon>Metazoa</taxon>
        <taxon>Chordata</taxon>
        <taxon>Craniata</taxon>
        <taxon>Vertebrata</taxon>
        <taxon>Euteleostomi</taxon>
        <taxon>Archelosauria</taxon>
        <taxon>Archosauria</taxon>
        <taxon>Dinosauria</taxon>
        <taxon>Saurischia</taxon>
        <taxon>Theropoda</taxon>
        <taxon>Coelurosauria</taxon>
        <taxon>Aves</taxon>
        <taxon>Neognathae</taxon>
        <taxon>Neoaves</taxon>
        <taxon>Telluraves</taxon>
        <taxon>Australaves</taxon>
        <taxon>Passeriformes</taxon>
        <taxon>Turdidae</taxon>
        <taxon>Catharus</taxon>
    </lineage>
</organism>
<sequence length="87" mass="9922">MLHSPHKQPQNHKCGANFLQEDRKESLVFKWLISAGHYQPLRPTESVIYAIQGHSKTKTRGTMASNSLFSSVTPCQQNFFWGKCCNI</sequence>
<reference evidence="1" key="3">
    <citation type="submission" date="2025-09" db="UniProtKB">
        <authorList>
            <consortium name="Ensembl"/>
        </authorList>
    </citation>
    <scope>IDENTIFICATION</scope>
</reference>
<evidence type="ECO:0000313" key="2">
    <source>
        <dbReference type="Proteomes" id="UP000694563"/>
    </source>
</evidence>
<protein>
    <submittedName>
        <fullName evidence="1">Uncharacterized protein</fullName>
    </submittedName>
</protein>
<reference evidence="1" key="2">
    <citation type="submission" date="2025-08" db="UniProtKB">
        <authorList>
            <consortium name="Ensembl"/>
        </authorList>
    </citation>
    <scope>IDENTIFICATION</scope>
</reference>
<name>A0A8C3U4S5_CATUS</name>
<evidence type="ECO:0000313" key="1">
    <source>
        <dbReference type="Ensembl" id="ENSCUSP00005007924.1"/>
    </source>
</evidence>